<dbReference type="PANTHER" id="PTHR37984">
    <property type="entry name" value="PROTEIN CBG26694"/>
    <property type="match status" value="1"/>
</dbReference>
<gene>
    <name evidence="2" type="ORF">FOL47_004824</name>
</gene>
<feature type="non-terminal residue" evidence="2">
    <location>
        <position position="1"/>
    </location>
</feature>
<accession>A0A7J6KKS9</accession>
<dbReference type="AlphaFoldDB" id="A0A7J6KKS9"/>
<dbReference type="Proteomes" id="UP000591131">
    <property type="component" value="Unassembled WGS sequence"/>
</dbReference>
<keyword evidence="3" id="KW-1185">Reference proteome</keyword>
<dbReference type="Pfam" id="PF17921">
    <property type="entry name" value="Integrase_H2C2"/>
    <property type="match status" value="1"/>
</dbReference>
<sequence length="234" mass="25594">RWCRWVESIVDVLPYVRMFHCRGVENSLSDMFSRVLAEADTDTMGVYCAAALAISDHFDNSSVCSDEDDLGDLTTSGDQLASFPVAGSQPDGADVPEELVGLANAKRVWRVGPDWVYQDCKGRTRTYVPEGDRAQVLSMAHGDGHASAERMLRAMLSTVWWPKMSPDIDAYCSTCVGCARHAARAAAANPRYDLFSTISAEAKRFSSVAMDHLGPFNGSYVLVVVDKVTGWLEA</sequence>
<dbReference type="Gene3D" id="1.10.340.70">
    <property type="match status" value="1"/>
</dbReference>
<reference evidence="2 3" key="1">
    <citation type="submission" date="2020-04" db="EMBL/GenBank/DDBJ databases">
        <title>Perkinsus chesapeaki whole genome sequence.</title>
        <authorList>
            <person name="Bogema D.R."/>
        </authorList>
    </citation>
    <scope>NUCLEOTIDE SEQUENCE [LARGE SCALE GENOMIC DNA]</scope>
    <source>
        <strain evidence="2">ATCC PRA-425</strain>
    </source>
</reference>
<evidence type="ECO:0000259" key="1">
    <source>
        <dbReference type="Pfam" id="PF17921"/>
    </source>
</evidence>
<protein>
    <recommendedName>
        <fullName evidence="1">Integrase zinc-binding domain-containing protein</fullName>
    </recommendedName>
</protein>
<feature type="non-terminal residue" evidence="2">
    <location>
        <position position="234"/>
    </location>
</feature>
<organism evidence="2 3">
    <name type="scientific">Perkinsus chesapeaki</name>
    <name type="common">Clam parasite</name>
    <name type="synonym">Perkinsus andrewsi</name>
    <dbReference type="NCBI Taxonomy" id="330153"/>
    <lineage>
        <taxon>Eukaryota</taxon>
        <taxon>Sar</taxon>
        <taxon>Alveolata</taxon>
        <taxon>Perkinsozoa</taxon>
        <taxon>Perkinsea</taxon>
        <taxon>Perkinsida</taxon>
        <taxon>Perkinsidae</taxon>
        <taxon>Perkinsus</taxon>
    </lineage>
</organism>
<dbReference type="PANTHER" id="PTHR37984:SF5">
    <property type="entry name" value="PROTEIN NYNRIN-LIKE"/>
    <property type="match status" value="1"/>
</dbReference>
<proteinExistence type="predicted"/>
<dbReference type="InterPro" id="IPR050951">
    <property type="entry name" value="Retrovirus_Pol_polyprotein"/>
</dbReference>
<evidence type="ECO:0000313" key="3">
    <source>
        <dbReference type="Proteomes" id="UP000591131"/>
    </source>
</evidence>
<dbReference type="InterPro" id="IPR041588">
    <property type="entry name" value="Integrase_H2C2"/>
</dbReference>
<feature type="domain" description="Integrase zinc-binding" evidence="1">
    <location>
        <begin position="128"/>
        <end position="183"/>
    </location>
</feature>
<dbReference type="OrthoDB" id="8065885at2759"/>
<dbReference type="EMBL" id="JAAPAO010002727">
    <property type="protein sequence ID" value="KAF4647279.1"/>
    <property type="molecule type" value="Genomic_DNA"/>
</dbReference>
<evidence type="ECO:0000313" key="2">
    <source>
        <dbReference type="EMBL" id="KAF4647279.1"/>
    </source>
</evidence>
<name>A0A7J6KKS9_PERCH</name>
<comment type="caution">
    <text evidence="2">The sequence shown here is derived from an EMBL/GenBank/DDBJ whole genome shotgun (WGS) entry which is preliminary data.</text>
</comment>